<keyword evidence="2" id="KW-1185">Reference proteome</keyword>
<dbReference type="RefSeq" id="WP_024687781.1">
    <property type="nucleotide sequence ID" value="NZ_CP047265.1"/>
</dbReference>
<organism evidence="1 2">
    <name type="scientific">Pseudomonas asturiensis</name>
    <dbReference type="NCBI Taxonomy" id="1190415"/>
    <lineage>
        <taxon>Bacteria</taxon>
        <taxon>Pseudomonadati</taxon>
        <taxon>Pseudomonadota</taxon>
        <taxon>Gammaproteobacteria</taxon>
        <taxon>Pseudomonadales</taxon>
        <taxon>Pseudomonadaceae</taxon>
        <taxon>Pseudomonas</taxon>
    </lineage>
</organism>
<dbReference type="EMBL" id="CP047265">
    <property type="protein sequence ID" value="QHF01210.1"/>
    <property type="molecule type" value="Genomic_DNA"/>
</dbReference>
<evidence type="ECO:0000313" key="2">
    <source>
        <dbReference type="Proteomes" id="UP000464644"/>
    </source>
</evidence>
<reference evidence="1 2" key="1">
    <citation type="journal article" date="2014" name="Genome Announc.">
        <title>Draft Genome Sequences of a Phylogenetically Diverse Suite of Pseudomonas syringae Strains from Multiple Source Populations.</title>
        <authorList>
            <person name="Baltrus D.A."/>
            <person name="Yourstone S."/>
            <person name="Lind A."/>
            <person name="Guilbaud C."/>
            <person name="Sands D.C."/>
            <person name="Jones C.D."/>
            <person name="Morris C.E."/>
            <person name="Dangl J.L."/>
        </authorList>
    </citation>
    <scope>NUCLEOTIDE SEQUENCE [LARGE SCALE GENOMIC DNA]</scope>
    <source>
        <strain evidence="1 2">CC1524</strain>
    </source>
</reference>
<evidence type="ECO:0000313" key="1">
    <source>
        <dbReference type="EMBL" id="QHF01210.1"/>
    </source>
</evidence>
<proteinExistence type="predicted"/>
<sequence>MINAQKDFQETLQSTALQFLQRHQSEHLAYDGKLLDRAVLLLINDFNVPEHTAEKIVSRATSDLTAVRDRQRMDLANSTSTHTVVIDPETGTAWSIPVALIFERIIGSPDSIRYRVANT</sequence>
<name>A0ABX6H6P1_9PSED</name>
<dbReference type="Proteomes" id="UP000464644">
    <property type="component" value="Chromosome"/>
</dbReference>
<protein>
    <submittedName>
        <fullName evidence="1">Uncharacterized protein</fullName>
    </submittedName>
</protein>
<gene>
    <name evidence="1" type="ORF">N015_01830</name>
</gene>
<accession>A0ABX6H6P1</accession>